<evidence type="ECO:0000259" key="1">
    <source>
        <dbReference type="Pfam" id="PF06527"/>
    </source>
</evidence>
<organism evidence="2 3">
    <name type="scientific">Aquipseudomonas alcaligenes</name>
    <name type="common">Pseudomonas alcaligenes</name>
    <dbReference type="NCBI Taxonomy" id="43263"/>
    <lineage>
        <taxon>Bacteria</taxon>
        <taxon>Pseudomonadati</taxon>
        <taxon>Pseudomonadota</taxon>
        <taxon>Gammaproteobacteria</taxon>
        <taxon>Pseudomonadales</taxon>
        <taxon>Pseudomonadaceae</taxon>
        <taxon>Aquipseudomonas</taxon>
    </lineage>
</organism>
<gene>
    <name evidence="2" type="ORF">N7380_10920</name>
</gene>
<protein>
    <submittedName>
        <fullName evidence="2">TniQ family protein</fullName>
    </submittedName>
</protein>
<dbReference type="RefSeq" id="WP_230010300.1">
    <property type="nucleotide sequence ID" value="NZ_JAODZF010000006.1"/>
</dbReference>
<evidence type="ECO:0000313" key="3">
    <source>
        <dbReference type="Proteomes" id="UP001158058"/>
    </source>
</evidence>
<accession>A0AB73HXW7</accession>
<dbReference type="InterPro" id="IPR009492">
    <property type="entry name" value="TniQ"/>
</dbReference>
<dbReference type="EMBL" id="JAODZF010000006">
    <property type="protein sequence ID" value="MDH0142831.1"/>
    <property type="molecule type" value="Genomic_DNA"/>
</dbReference>
<sequence length="365" mass="42483">MLSFFPTPYPDETINSLIERYQKTKHATEDEARIDFFDNKYSRISLNNIKELASKLKGDPTSNFKTLLLDHSPHPLFTIDLHNPLPDLNLKSKVWCRECQINDMRIYGVSYIHRSHQIPGVLSCWKHNTYLSPQRPSSQPTSPLTHKYAGLAHQILHSKVAIDISRTLDAIDFMIWQKSKVRDKLLAPRELVYFLANGDPIGQHLRYGLIQLPDRIIFPATYRNPKPLLTTLTILFNNISELLETIDTLSELREKAFLNPSKFISDLQMWAVRKALLEESTNSRRLIGYIRWMKQHDPIWLKYRECQIAILDQNQEHYCFHDRYELSARSLYYRVSARLTPEEAASPITYPNNIREILACSSLGS</sequence>
<reference evidence="2" key="1">
    <citation type="submission" date="2022-09" db="EMBL/GenBank/DDBJ databases">
        <title>Intensive care unit water sources are persistently colonized with multi-drug resistant bacteria and are the site of extensive horizontal gene transfer of antibiotic resistance genes.</title>
        <authorList>
            <person name="Diorio-Toth L."/>
        </authorList>
    </citation>
    <scope>NUCLEOTIDE SEQUENCE</scope>
    <source>
        <strain evidence="2">GD04146</strain>
    </source>
</reference>
<dbReference type="Proteomes" id="UP001158058">
    <property type="component" value="Unassembled WGS sequence"/>
</dbReference>
<evidence type="ECO:0000313" key="2">
    <source>
        <dbReference type="EMBL" id="MDH0142831.1"/>
    </source>
</evidence>
<dbReference type="AlphaFoldDB" id="A0AB73HXW7"/>
<comment type="caution">
    <text evidence="2">The sequence shown here is derived from an EMBL/GenBank/DDBJ whole genome shotgun (WGS) entry which is preliminary data.</text>
</comment>
<feature type="domain" description="TniQ" evidence="1">
    <location>
        <begin position="4"/>
        <end position="131"/>
    </location>
</feature>
<name>A0AB73HXW7_AQUAC</name>
<dbReference type="Pfam" id="PF06527">
    <property type="entry name" value="TniQ"/>
    <property type="match status" value="1"/>
</dbReference>
<proteinExistence type="predicted"/>